<reference evidence="1 2" key="1">
    <citation type="submission" date="2018-01" db="EMBL/GenBank/DDBJ databases">
        <authorList>
            <person name="Paulsen S."/>
            <person name="Gram L.K."/>
        </authorList>
    </citation>
    <scope>NUCLEOTIDE SEQUENCE [LARGE SCALE GENOMIC DNA]</scope>
    <source>
        <strain evidence="1 2">S2599</strain>
    </source>
</reference>
<reference evidence="2" key="2">
    <citation type="submission" date="2019-06" db="EMBL/GenBank/DDBJ databases">
        <title>Co-occurence of chitin degradation, pigmentation and bioactivity in marine Pseudoalteromonas.</title>
        <authorList>
            <person name="Sonnenschein E.C."/>
            <person name="Bech P.K."/>
        </authorList>
    </citation>
    <scope>NUCLEOTIDE SEQUENCE [LARGE SCALE GENOMIC DNA]</scope>
    <source>
        <strain evidence="2">S2599</strain>
    </source>
</reference>
<dbReference type="Proteomes" id="UP000306719">
    <property type="component" value="Unassembled WGS sequence"/>
</dbReference>
<dbReference type="RefSeq" id="WP_138543570.1">
    <property type="nucleotide sequence ID" value="NZ_PNCJ01000005.1"/>
</dbReference>
<organism evidence="1 2">
    <name type="scientific">Pseudoalteromonas rubra</name>
    <dbReference type="NCBI Taxonomy" id="43658"/>
    <lineage>
        <taxon>Bacteria</taxon>
        <taxon>Pseudomonadati</taxon>
        <taxon>Pseudomonadota</taxon>
        <taxon>Gammaproteobacteria</taxon>
        <taxon>Alteromonadales</taxon>
        <taxon>Pseudoalteromonadaceae</taxon>
        <taxon>Pseudoalteromonas</taxon>
    </lineage>
</organism>
<gene>
    <name evidence="1" type="ORF">CWB98_03580</name>
</gene>
<sequence>MDKMQELANAFSGETILFIGSGASRRSGLPFWRELIEWLKEYCDRLGGDITTADALIKKDKLLDAASELTHQLEQNNKSLADFFEEYEKNSAFRDAEPSEIHQLLGKLPSQFFVTPNYDLLLEKKFGQNDGFTVVRRGDKEGIGELLHGELDGYVFKYHGCIESPQNIILTYEDYNNEIHNYTDELDCLKTLVKTKTIVFIGAGLDDPDFKFVRDNLINLSGAERLRIWAFMSDCSDEVKYYKRTHGINLISYKSENNHAELLVKLDELVKNIIEVDESKKAAANMVMQEINITTHQENVEINLREVLVAANEEIIPLDEQILGFVALMGVVKKSECTDFLVGFKGNSEADVGNRIDYLVNRGLVKQTPHYLMSVKKRYSTEAAVGIEDDVMAYIAEREDG</sequence>
<dbReference type="Pfam" id="PF13289">
    <property type="entry name" value="SIR2_2"/>
    <property type="match status" value="1"/>
</dbReference>
<evidence type="ECO:0000313" key="2">
    <source>
        <dbReference type="Proteomes" id="UP000306719"/>
    </source>
</evidence>
<name>A0A5S3X5K5_9GAMM</name>
<accession>A0A5S3X5K5</accession>
<protein>
    <submittedName>
        <fullName evidence="1">Uncharacterized protein</fullName>
    </submittedName>
</protein>
<dbReference type="InterPro" id="IPR029035">
    <property type="entry name" value="DHS-like_NAD/FAD-binding_dom"/>
</dbReference>
<dbReference type="EMBL" id="PNCJ01000005">
    <property type="protein sequence ID" value="TMP39680.1"/>
    <property type="molecule type" value="Genomic_DNA"/>
</dbReference>
<dbReference type="SUPFAM" id="SSF52467">
    <property type="entry name" value="DHS-like NAD/FAD-binding domain"/>
    <property type="match status" value="1"/>
</dbReference>
<comment type="caution">
    <text evidence="1">The sequence shown here is derived from an EMBL/GenBank/DDBJ whole genome shotgun (WGS) entry which is preliminary data.</text>
</comment>
<evidence type="ECO:0000313" key="1">
    <source>
        <dbReference type="EMBL" id="TMP39680.1"/>
    </source>
</evidence>
<dbReference type="OrthoDB" id="5883140at2"/>
<dbReference type="AlphaFoldDB" id="A0A5S3X5K5"/>
<proteinExistence type="predicted"/>